<dbReference type="HOGENOM" id="CLU_048905_0_0_1"/>
<evidence type="ECO:0000256" key="3">
    <source>
        <dbReference type="SAM" id="SignalP"/>
    </source>
</evidence>
<feature type="region of interest" description="Disordered" evidence="2">
    <location>
        <begin position="324"/>
        <end position="384"/>
    </location>
</feature>
<dbReference type="PRINTS" id="PR00421">
    <property type="entry name" value="THIOREDOXIN"/>
</dbReference>
<feature type="coiled-coil region" evidence="1">
    <location>
        <begin position="250"/>
        <end position="277"/>
    </location>
</feature>
<feature type="chain" id="PRO_5002169544" description="Thioredoxin domain-containing protein" evidence="3">
    <location>
        <begin position="21"/>
        <end position="384"/>
    </location>
</feature>
<feature type="compositionally biased region" description="Basic and acidic residues" evidence="2">
    <location>
        <begin position="324"/>
        <end position="333"/>
    </location>
</feature>
<dbReference type="EMBL" id="KN840599">
    <property type="protein sequence ID" value="KIP03817.1"/>
    <property type="molecule type" value="Genomic_DNA"/>
</dbReference>
<feature type="signal peptide" evidence="3">
    <location>
        <begin position="1"/>
        <end position="20"/>
    </location>
</feature>
<name>A0A0C3S2G9_PHLG1</name>
<dbReference type="GO" id="GO:0034976">
    <property type="term" value="P:response to endoplasmic reticulum stress"/>
    <property type="evidence" value="ECO:0007669"/>
    <property type="project" value="TreeGrafter"/>
</dbReference>
<dbReference type="STRING" id="745531.A0A0C3S2G9"/>
<feature type="compositionally biased region" description="Low complexity" evidence="2">
    <location>
        <begin position="334"/>
        <end position="363"/>
    </location>
</feature>
<evidence type="ECO:0000313" key="5">
    <source>
        <dbReference type="EMBL" id="KIP03817.1"/>
    </source>
</evidence>
<sequence>MLLPQLLVLTLAVGPALVQAALFPKDSLVKQLDAKGFKKAMKENQTSLVAFVAPWCGHCQRLAPELSKAALGLYPLIPTYAVDCDKDKNKRLCAEQGVKGFPTLKVFPRGGQSKPLDFTGDERTATALYYWASRAVPHGVTKLYQFDQIAPWVEANKGEHRALLLNQGKHIPLLWQTLGNKYKGRITFGLHRDRQGKTSEKYGMEKGEWGTSKVLIYPAGSSDYVRFEGIQKFDSLSKFFDSVVDGTADLRTANEEARQEELVLDETELEIERKQEAQRIALAHGGFGSLIDFEQAVLTHGKDYHGKQGYPGMMGGGAPAVPVAKKEAKEEKAAATGAQSVAAAASGQAQTAAPGTASAPGSGETFVAHAGEAPGDGARAKDEL</sequence>
<feature type="domain" description="Thioredoxin" evidence="4">
    <location>
        <begin position="11"/>
        <end position="137"/>
    </location>
</feature>
<accession>A0A0C3S2G9</accession>
<dbReference type="PROSITE" id="PS51352">
    <property type="entry name" value="THIOREDOXIN_2"/>
    <property type="match status" value="1"/>
</dbReference>
<keyword evidence="6" id="KW-1185">Reference proteome</keyword>
<dbReference type="AlphaFoldDB" id="A0A0C3S2G9"/>
<evidence type="ECO:0000313" key="6">
    <source>
        <dbReference type="Proteomes" id="UP000053257"/>
    </source>
</evidence>
<protein>
    <recommendedName>
        <fullName evidence="4">Thioredoxin domain-containing protein</fullName>
    </recommendedName>
</protein>
<gene>
    <name evidence="5" type="ORF">PHLGIDRAFT_94318</name>
</gene>
<dbReference type="Proteomes" id="UP000053257">
    <property type="component" value="Unassembled WGS sequence"/>
</dbReference>
<dbReference type="Pfam" id="PF00085">
    <property type="entry name" value="Thioredoxin"/>
    <property type="match status" value="1"/>
</dbReference>
<organism evidence="5 6">
    <name type="scientific">Phlebiopsis gigantea (strain 11061_1 CR5-6)</name>
    <name type="common">White-rot fungus</name>
    <name type="synonym">Peniophora gigantea</name>
    <dbReference type="NCBI Taxonomy" id="745531"/>
    <lineage>
        <taxon>Eukaryota</taxon>
        <taxon>Fungi</taxon>
        <taxon>Dikarya</taxon>
        <taxon>Basidiomycota</taxon>
        <taxon>Agaricomycotina</taxon>
        <taxon>Agaricomycetes</taxon>
        <taxon>Polyporales</taxon>
        <taxon>Phanerochaetaceae</taxon>
        <taxon>Phlebiopsis</taxon>
    </lineage>
</organism>
<dbReference type="SUPFAM" id="SSF52833">
    <property type="entry name" value="Thioredoxin-like"/>
    <property type="match status" value="1"/>
</dbReference>
<proteinExistence type="predicted"/>
<keyword evidence="3" id="KW-0732">Signal</keyword>
<evidence type="ECO:0000256" key="2">
    <source>
        <dbReference type="SAM" id="MobiDB-lite"/>
    </source>
</evidence>
<evidence type="ECO:0000259" key="4">
    <source>
        <dbReference type="PROSITE" id="PS51352"/>
    </source>
</evidence>
<dbReference type="InterPro" id="IPR036249">
    <property type="entry name" value="Thioredoxin-like_sf"/>
</dbReference>
<reference evidence="5 6" key="1">
    <citation type="journal article" date="2014" name="PLoS Genet.">
        <title>Analysis of the Phlebiopsis gigantea genome, transcriptome and secretome provides insight into its pioneer colonization strategies of wood.</title>
        <authorList>
            <person name="Hori C."/>
            <person name="Ishida T."/>
            <person name="Igarashi K."/>
            <person name="Samejima M."/>
            <person name="Suzuki H."/>
            <person name="Master E."/>
            <person name="Ferreira P."/>
            <person name="Ruiz-Duenas F.J."/>
            <person name="Held B."/>
            <person name="Canessa P."/>
            <person name="Larrondo L.F."/>
            <person name="Schmoll M."/>
            <person name="Druzhinina I.S."/>
            <person name="Kubicek C.P."/>
            <person name="Gaskell J.A."/>
            <person name="Kersten P."/>
            <person name="St John F."/>
            <person name="Glasner J."/>
            <person name="Sabat G."/>
            <person name="Splinter BonDurant S."/>
            <person name="Syed K."/>
            <person name="Yadav J."/>
            <person name="Mgbeahuruike A.C."/>
            <person name="Kovalchuk A."/>
            <person name="Asiegbu F.O."/>
            <person name="Lackner G."/>
            <person name="Hoffmeister D."/>
            <person name="Rencoret J."/>
            <person name="Gutierrez A."/>
            <person name="Sun H."/>
            <person name="Lindquist E."/>
            <person name="Barry K."/>
            <person name="Riley R."/>
            <person name="Grigoriev I.V."/>
            <person name="Henrissat B."/>
            <person name="Kues U."/>
            <person name="Berka R.M."/>
            <person name="Martinez A.T."/>
            <person name="Covert S.F."/>
            <person name="Blanchette R.A."/>
            <person name="Cullen D."/>
        </authorList>
    </citation>
    <scope>NUCLEOTIDE SEQUENCE [LARGE SCALE GENOMIC DNA]</scope>
    <source>
        <strain evidence="5 6">11061_1 CR5-6</strain>
    </source>
</reference>
<dbReference type="PANTHER" id="PTHR45815:SF3">
    <property type="entry name" value="PROTEIN DISULFIDE-ISOMERASE A6"/>
    <property type="match status" value="1"/>
</dbReference>
<keyword evidence="1" id="KW-0175">Coiled coil</keyword>
<dbReference type="OrthoDB" id="427280at2759"/>
<dbReference type="InterPro" id="IPR013766">
    <property type="entry name" value="Thioredoxin_domain"/>
</dbReference>
<evidence type="ECO:0000256" key="1">
    <source>
        <dbReference type="SAM" id="Coils"/>
    </source>
</evidence>
<dbReference type="Gene3D" id="3.40.30.10">
    <property type="entry name" value="Glutaredoxin"/>
    <property type="match status" value="1"/>
</dbReference>
<dbReference type="PANTHER" id="PTHR45815">
    <property type="entry name" value="PROTEIN DISULFIDE-ISOMERASE A6"/>
    <property type="match status" value="1"/>
</dbReference>
<dbReference type="GO" id="GO:0005788">
    <property type="term" value="C:endoplasmic reticulum lumen"/>
    <property type="evidence" value="ECO:0007669"/>
    <property type="project" value="TreeGrafter"/>
</dbReference>
<dbReference type="GO" id="GO:0015035">
    <property type="term" value="F:protein-disulfide reductase activity"/>
    <property type="evidence" value="ECO:0007669"/>
    <property type="project" value="TreeGrafter"/>
</dbReference>